<dbReference type="GO" id="GO:0016765">
    <property type="term" value="F:transferase activity, transferring alkyl or aryl (other than methyl) groups"/>
    <property type="evidence" value="ECO:0007669"/>
    <property type="project" value="InterPro"/>
</dbReference>
<evidence type="ECO:0000256" key="3">
    <source>
        <dbReference type="ARBA" id="ARBA00012126"/>
    </source>
</evidence>
<protein>
    <recommendedName>
        <fullName evidence="3">7,8-didemethyl-8-hydroxy-5-deazariboflavin synthase</fullName>
        <ecNumber evidence="3">4.3.1.32</ecNumber>
    </recommendedName>
</protein>
<comment type="catalytic activity">
    <reaction evidence="10">
        <text>5-amino-5-(4-hydroxybenzyl)-6-(D-ribitylimino)-5,6-dihydrouracil + S-adenosyl-L-methionine = 7,8-didemethyl-8-hydroxy-5-deazariboflavin + 5'-deoxyadenosine + L-methionine + NH4(+) + H(+)</text>
        <dbReference type="Rhea" id="RHEA:55204"/>
        <dbReference type="ChEBI" id="CHEBI:15378"/>
        <dbReference type="ChEBI" id="CHEBI:17319"/>
        <dbReference type="ChEBI" id="CHEBI:28938"/>
        <dbReference type="ChEBI" id="CHEBI:57844"/>
        <dbReference type="ChEBI" id="CHEBI:59789"/>
        <dbReference type="ChEBI" id="CHEBI:59904"/>
        <dbReference type="ChEBI" id="CHEBI:85936"/>
        <dbReference type="EC" id="4.3.1.32"/>
    </reaction>
</comment>
<dbReference type="InterPro" id="IPR058240">
    <property type="entry name" value="rSAM_sf"/>
</dbReference>
<dbReference type="SUPFAM" id="SSF102114">
    <property type="entry name" value="Radical SAM enzymes"/>
    <property type="match status" value="2"/>
</dbReference>
<keyword evidence="4" id="KW-0004">4Fe-4S</keyword>
<evidence type="ECO:0000256" key="10">
    <source>
        <dbReference type="ARBA" id="ARBA00048974"/>
    </source>
</evidence>
<dbReference type="InterPro" id="IPR019939">
    <property type="entry name" value="CofG_family"/>
</dbReference>
<dbReference type="Pfam" id="PF19288">
    <property type="entry name" value="CofH_C"/>
    <property type="match status" value="1"/>
</dbReference>
<dbReference type="NCBIfam" id="TIGR03550">
    <property type="entry name" value="F420_cofG"/>
    <property type="match status" value="1"/>
</dbReference>
<dbReference type="InterPro" id="IPR013785">
    <property type="entry name" value="Aldolase_TIM"/>
</dbReference>
<keyword evidence="9" id="KW-0456">Lyase</keyword>
<dbReference type="GO" id="GO:0051539">
    <property type="term" value="F:4 iron, 4 sulfur cluster binding"/>
    <property type="evidence" value="ECO:0007669"/>
    <property type="project" value="UniProtKB-KW"/>
</dbReference>
<evidence type="ECO:0000256" key="9">
    <source>
        <dbReference type="ARBA" id="ARBA00023239"/>
    </source>
</evidence>
<dbReference type="GO" id="GO:0046872">
    <property type="term" value="F:metal ion binding"/>
    <property type="evidence" value="ECO:0007669"/>
    <property type="project" value="UniProtKB-KW"/>
</dbReference>
<dbReference type="Pfam" id="PF04055">
    <property type="entry name" value="Radical_SAM"/>
    <property type="match status" value="1"/>
</dbReference>
<gene>
    <name evidence="13" type="primary">cofG</name>
    <name evidence="13" type="ORF">C7V51_08340</name>
</gene>
<organism evidence="13 14">
    <name type="scientific">Rathayibacter iranicus</name>
    <dbReference type="NCBI Taxonomy" id="59737"/>
    <lineage>
        <taxon>Bacteria</taxon>
        <taxon>Bacillati</taxon>
        <taxon>Actinomycetota</taxon>
        <taxon>Actinomycetes</taxon>
        <taxon>Micrococcales</taxon>
        <taxon>Microbacteriaceae</taxon>
        <taxon>Rathayibacter</taxon>
    </lineage>
</organism>
<dbReference type="SFLD" id="SFLDF00294">
    <property type="entry name" value="7_8-didemethyl-8-hydroxy-5-dea"/>
    <property type="match status" value="1"/>
</dbReference>
<evidence type="ECO:0000259" key="12">
    <source>
        <dbReference type="PROSITE" id="PS51918"/>
    </source>
</evidence>
<dbReference type="NCBIfam" id="NF004884">
    <property type="entry name" value="PRK06245.1"/>
    <property type="match status" value="1"/>
</dbReference>
<sequence length="844" mass="91420">MSTLASPISSFTPPATISSASSTVSSATSHRAYARYDPLADSLRKGRPRMTTATLLARLDRGEPITRASAEDLLGSRGPDLDLLLDAAGRLRDEGLVRRSRPGVITYSRKVFVPLTKLCRDRCHYCVFVETPGGLAAKRESTFMEPEEILEVAGAGAALGCKEALFTLGDRPEDRWPVARAWLAEHGYASTLEYVRAMAILVMSETGMVTHLNPGVMSWAELQRLRPVAPSMGMMLETTAERLWSKKGGVHYGSPDKDPALRLRVLEDAGRSRIPFTTGVLLGIGENAVERADALFAIRESHERWGHVQECIVQNFRAKPRTAMQNEVDLELQEYAANVAVARLVLGADATIQAPPNLTDEQELGLLLRAGIDDWGGVSPLTADHVNPERPWPNIDDLARLTAAAGFRLHERLTAHPHYLRDAATWIDPRVEPYVLALADRSTWLADEAAPVLPRPYREALDAPPRPSAPTLGAVLSRARADPAGLADTDYLALLAADGDDLDALAALADDVRRESVGDVVSVVVNRNIDTSLWGAGGLTVERLEELADEAVALGATELCLQGALGPEHPGDDLLLIVRTLRQRQPTLHLHAYRPGEILEIARRTGRTLPAMLDALRDAGVDSVPGTAARILDDGVRAILSEGADPSAAEWRETITAAHRSGLRSTSTMVYGHVETPAQQLAHLRTLAAIQDETGGFTEFIAMPFVPAEAPPSVVHASRGGPSLRETRAVHAVARLVLHGRIDHMQTAWTKLGLQTAQVLLRGGADDLGGLLLDGVLRPEAGAEAFRTLDIATVARITAEIGRGWRQRTTTYGVVTPDRALQAELPRAAEPRRLRLPVRESRPS</sequence>
<reference evidence="13 14" key="1">
    <citation type="submission" date="2018-03" db="EMBL/GenBank/DDBJ databases">
        <title>Bacteriophage NCPPB3778 and a type I-E CRISPR drive the evolution of the US Biological Select Agent, Rathayibacter toxicus.</title>
        <authorList>
            <person name="Davis E.W.II."/>
            <person name="Tabima J.F."/>
            <person name="Weisberg A.J."/>
            <person name="Dantas Lopes L."/>
            <person name="Wiseman M.S."/>
            <person name="Wiseman M.S."/>
            <person name="Pupko T."/>
            <person name="Belcher M.S."/>
            <person name="Sechler A.J."/>
            <person name="Tancos M.A."/>
            <person name="Schroeder B.K."/>
            <person name="Murray T.D."/>
            <person name="Luster D.G."/>
            <person name="Schneider W.L."/>
            <person name="Rogers E."/>
            <person name="Andreote F.D."/>
            <person name="Grunwald N.J."/>
            <person name="Putnam M.L."/>
            <person name="Chang J.H."/>
        </authorList>
    </citation>
    <scope>NUCLEOTIDE SEQUENCE [LARGE SCALE GENOMIC DNA]</scope>
    <source>
        <strain evidence="13 14">NCCPB 2253</strain>
    </source>
</reference>
<proteinExistence type="inferred from homology"/>
<comment type="cofactor">
    <cofactor evidence="1">
        <name>[4Fe-4S] cluster</name>
        <dbReference type="ChEBI" id="CHEBI:49883"/>
    </cofactor>
</comment>
<keyword evidence="6" id="KW-0479">Metal-binding</keyword>
<dbReference type="AlphaFoldDB" id="A0AAD1AF96"/>
<dbReference type="InterPro" id="IPR006638">
    <property type="entry name" value="Elp3/MiaA/NifB-like_rSAM"/>
</dbReference>
<dbReference type="PANTHER" id="PTHR43076:SF1">
    <property type="entry name" value="LIPOYL SYNTHASE 2"/>
    <property type="match status" value="1"/>
</dbReference>
<dbReference type="InterPro" id="IPR007197">
    <property type="entry name" value="rSAM"/>
</dbReference>
<dbReference type="PROSITE" id="PS51918">
    <property type="entry name" value="RADICAL_SAM"/>
    <property type="match status" value="1"/>
</dbReference>
<evidence type="ECO:0000256" key="7">
    <source>
        <dbReference type="ARBA" id="ARBA00023004"/>
    </source>
</evidence>
<dbReference type="KEGG" id="ria:C7V51_08340"/>
<evidence type="ECO:0000313" key="13">
    <source>
        <dbReference type="EMBL" id="AZZ55880.1"/>
    </source>
</evidence>
<dbReference type="SFLD" id="SFLDG01064">
    <property type="entry name" value="F420__menaquinone_cofactor_bio"/>
    <property type="match status" value="1"/>
</dbReference>
<keyword evidence="8" id="KW-0411">Iron-sulfur</keyword>
<keyword evidence="5" id="KW-0949">S-adenosyl-L-methionine</keyword>
<accession>A0AAD1AF96</accession>
<evidence type="ECO:0000256" key="4">
    <source>
        <dbReference type="ARBA" id="ARBA00022485"/>
    </source>
</evidence>
<dbReference type="InterPro" id="IPR045567">
    <property type="entry name" value="CofH/MnqC-like_C"/>
</dbReference>
<evidence type="ECO:0000256" key="8">
    <source>
        <dbReference type="ARBA" id="ARBA00023014"/>
    </source>
</evidence>
<feature type="region of interest" description="Disordered" evidence="11">
    <location>
        <begin position="1"/>
        <end position="23"/>
    </location>
</feature>
<dbReference type="PANTHER" id="PTHR43076">
    <property type="entry name" value="FO SYNTHASE (COFH)"/>
    <property type="match status" value="1"/>
</dbReference>
<dbReference type="EC" id="4.3.1.32" evidence="3"/>
<dbReference type="GO" id="GO:0044689">
    <property type="term" value="F:7,8-didemethyl-8-hydroxy-5-deazariboflavin synthase activity"/>
    <property type="evidence" value="ECO:0007669"/>
    <property type="project" value="UniProtKB-EC"/>
</dbReference>
<evidence type="ECO:0000256" key="5">
    <source>
        <dbReference type="ARBA" id="ARBA00022691"/>
    </source>
</evidence>
<evidence type="ECO:0000313" key="14">
    <source>
        <dbReference type="Proteomes" id="UP000283946"/>
    </source>
</evidence>
<dbReference type="Gene3D" id="3.20.20.70">
    <property type="entry name" value="Aldolase class I"/>
    <property type="match status" value="2"/>
</dbReference>
<dbReference type="SFLD" id="SFLDG01388">
    <property type="entry name" value="7_8-didemethyl-8-hydroxy-5-dea"/>
    <property type="match status" value="1"/>
</dbReference>
<dbReference type="InterPro" id="IPR034405">
    <property type="entry name" value="F420"/>
</dbReference>
<name>A0AAD1AF96_9MICO</name>
<evidence type="ECO:0000256" key="11">
    <source>
        <dbReference type="SAM" id="MobiDB-lite"/>
    </source>
</evidence>
<dbReference type="SFLD" id="SFLDS00029">
    <property type="entry name" value="Radical_SAM"/>
    <property type="match status" value="1"/>
</dbReference>
<comment type="pathway">
    <text evidence="2">Cofactor biosynthesis; coenzyme F0 biosynthesis.</text>
</comment>
<evidence type="ECO:0000256" key="6">
    <source>
        <dbReference type="ARBA" id="ARBA00022723"/>
    </source>
</evidence>
<dbReference type="SMART" id="SM00729">
    <property type="entry name" value="Elp3"/>
    <property type="match status" value="1"/>
</dbReference>
<feature type="domain" description="Radical SAM core" evidence="12">
    <location>
        <begin position="105"/>
        <end position="349"/>
    </location>
</feature>
<dbReference type="CDD" id="cd01335">
    <property type="entry name" value="Radical_SAM"/>
    <property type="match status" value="1"/>
</dbReference>
<dbReference type="HAMAP" id="MF_01611">
    <property type="entry name" value="FO_synth_sub1"/>
    <property type="match status" value="1"/>
</dbReference>
<dbReference type="EMBL" id="CP028130">
    <property type="protein sequence ID" value="AZZ55880.1"/>
    <property type="molecule type" value="Genomic_DNA"/>
</dbReference>
<evidence type="ECO:0000256" key="1">
    <source>
        <dbReference type="ARBA" id="ARBA00001966"/>
    </source>
</evidence>
<keyword evidence="7" id="KW-0408">Iron</keyword>
<evidence type="ECO:0000256" key="2">
    <source>
        <dbReference type="ARBA" id="ARBA00004712"/>
    </source>
</evidence>
<dbReference type="Proteomes" id="UP000283946">
    <property type="component" value="Chromosome"/>
</dbReference>